<dbReference type="GO" id="GO:0016020">
    <property type="term" value="C:membrane"/>
    <property type="evidence" value="ECO:0007669"/>
    <property type="project" value="TreeGrafter"/>
</dbReference>
<dbReference type="InterPro" id="IPR051415">
    <property type="entry name" value="LAAT-1"/>
</dbReference>
<keyword evidence="1" id="KW-1133">Transmembrane helix</keyword>
<dbReference type="PANTHER" id="PTHR16201">
    <property type="entry name" value="SEVEN TRANSMEMBRANE PROTEIN 1-RELATED"/>
    <property type="match status" value="1"/>
</dbReference>
<evidence type="ECO:0000313" key="2">
    <source>
        <dbReference type="EMBL" id="GJN91598.1"/>
    </source>
</evidence>
<feature type="transmembrane region" description="Helical" evidence="1">
    <location>
        <begin position="138"/>
        <end position="157"/>
    </location>
</feature>
<reference evidence="2 3" key="1">
    <citation type="submission" date="2021-12" db="EMBL/GenBank/DDBJ databases">
        <title>High titer production of polyol ester of fatty acids by Rhodotorula paludigena BS15 towards product separation-free biomass refinery.</title>
        <authorList>
            <person name="Mano J."/>
            <person name="Ono H."/>
            <person name="Tanaka T."/>
            <person name="Naito K."/>
            <person name="Sushida H."/>
            <person name="Ike M."/>
            <person name="Tokuyasu K."/>
            <person name="Kitaoka M."/>
        </authorList>
    </citation>
    <scope>NUCLEOTIDE SEQUENCE [LARGE SCALE GENOMIC DNA]</scope>
    <source>
        <strain evidence="2 3">BS15</strain>
    </source>
</reference>
<feature type="transmembrane region" description="Helical" evidence="1">
    <location>
        <begin position="44"/>
        <end position="74"/>
    </location>
</feature>
<feature type="transmembrane region" description="Helical" evidence="1">
    <location>
        <begin position="6"/>
        <end position="32"/>
    </location>
</feature>
<evidence type="ECO:0000256" key="1">
    <source>
        <dbReference type="SAM" id="Phobius"/>
    </source>
</evidence>
<keyword evidence="1" id="KW-0472">Membrane</keyword>
<accession>A0AAV5GSF6</accession>
<sequence>MSAYGWQVVVGSLFGFVTLGIAFAAFVPLIIMNAVNRRNGASPGFVLVWIAGDIVNTYGLARAVATTAWGATLLSKMAANPDEEPFSAVHEWDLTSFLLGLTSALLFSGARIPEFIVGFIRDHRQLEPEQGQSDDDPIFAFLILENLTNIIAIVTRSFDDTYLLMETPWLVGSGLSIVIDAALMYCIRRWRRNYYRDSNPKWLAKKAEREEHAKLAQGLDAEIEEREEEGLLIDILTDVNMYRRDGAPAAAKLGFWARLFGDPDLEAYKERKVVAENFNTRRLDHHIVDLLQRIETRRPAYDHFSITAFPGLI</sequence>
<comment type="caution">
    <text evidence="2">The sequence shown here is derived from an EMBL/GenBank/DDBJ whole genome shotgun (WGS) entry which is preliminary data.</text>
</comment>
<keyword evidence="3" id="KW-1185">Reference proteome</keyword>
<dbReference type="PANTHER" id="PTHR16201:SF44">
    <property type="entry name" value="SEVEN TRANSMEMBRANE PROTEIN 1"/>
    <property type="match status" value="1"/>
</dbReference>
<proteinExistence type="predicted"/>
<evidence type="ECO:0000313" key="3">
    <source>
        <dbReference type="Proteomes" id="UP001342314"/>
    </source>
</evidence>
<feature type="transmembrane region" description="Helical" evidence="1">
    <location>
        <begin position="94"/>
        <end position="117"/>
    </location>
</feature>
<feature type="transmembrane region" description="Helical" evidence="1">
    <location>
        <begin position="169"/>
        <end position="187"/>
    </location>
</feature>
<protein>
    <submittedName>
        <fullName evidence="2">Uncharacterized protein</fullName>
    </submittedName>
</protein>
<dbReference type="AlphaFoldDB" id="A0AAV5GSF6"/>
<gene>
    <name evidence="2" type="ORF">Rhopal_004621-T1</name>
</gene>
<dbReference type="Proteomes" id="UP001342314">
    <property type="component" value="Unassembled WGS sequence"/>
</dbReference>
<dbReference type="EMBL" id="BQKY01000009">
    <property type="protein sequence ID" value="GJN91598.1"/>
    <property type="molecule type" value="Genomic_DNA"/>
</dbReference>
<keyword evidence="1" id="KW-0812">Transmembrane</keyword>
<name>A0AAV5GSF6_9BASI</name>
<organism evidence="2 3">
    <name type="scientific">Rhodotorula paludigena</name>
    <dbReference type="NCBI Taxonomy" id="86838"/>
    <lineage>
        <taxon>Eukaryota</taxon>
        <taxon>Fungi</taxon>
        <taxon>Dikarya</taxon>
        <taxon>Basidiomycota</taxon>
        <taxon>Pucciniomycotina</taxon>
        <taxon>Microbotryomycetes</taxon>
        <taxon>Sporidiobolales</taxon>
        <taxon>Sporidiobolaceae</taxon>
        <taxon>Rhodotorula</taxon>
    </lineage>
</organism>